<dbReference type="Proteomes" id="UP000028761">
    <property type="component" value="Chromosome 9"/>
</dbReference>
<sequence>MLFGQVYVFFFFFLETRVLLCSGMECSDVITASCSFYLLGSSYSPVSRVAGTTGAHHHAWLIFKIFLVETGFHHVSQDGLDLLTS</sequence>
<evidence type="ECO:0000313" key="3">
    <source>
        <dbReference type="Proteomes" id="UP000028761"/>
    </source>
</evidence>
<reference evidence="2" key="2">
    <citation type="submission" date="2025-08" db="UniProtKB">
        <authorList>
            <consortium name="Ensembl"/>
        </authorList>
    </citation>
    <scope>IDENTIFICATION</scope>
</reference>
<dbReference type="Ensembl" id="ENSPANT00000074490.1">
    <property type="protein sequence ID" value="ENSPANP00000053602.1"/>
    <property type="gene ID" value="ENSPANG00000045544.1"/>
</dbReference>
<evidence type="ECO:0008006" key="4">
    <source>
        <dbReference type="Google" id="ProtNLM"/>
    </source>
</evidence>
<reference evidence="2" key="3">
    <citation type="submission" date="2025-09" db="UniProtKB">
        <authorList>
            <consortium name="Ensembl"/>
        </authorList>
    </citation>
    <scope>IDENTIFICATION</scope>
</reference>
<name>A0A8I5NG97_PAPAN</name>
<evidence type="ECO:0000256" key="1">
    <source>
        <dbReference type="SAM" id="SignalP"/>
    </source>
</evidence>
<feature type="signal peptide" evidence="1">
    <location>
        <begin position="1"/>
        <end position="23"/>
    </location>
</feature>
<dbReference type="AlphaFoldDB" id="A0A8I5NG97"/>
<dbReference type="PANTHER" id="PTHR12138">
    <property type="entry name" value="PRIMATE-EXPANDED PROTEIN FAMILY"/>
    <property type="match status" value="1"/>
</dbReference>
<proteinExistence type="predicted"/>
<organism evidence="2 3">
    <name type="scientific">Papio anubis</name>
    <name type="common">Olive baboon</name>
    <dbReference type="NCBI Taxonomy" id="9555"/>
    <lineage>
        <taxon>Eukaryota</taxon>
        <taxon>Metazoa</taxon>
        <taxon>Chordata</taxon>
        <taxon>Craniata</taxon>
        <taxon>Vertebrata</taxon>
        <taxon>Euteleostomi</taxon>
        <taxon>Mammalia</taxon>
        <taxon>Eutheria</taxon>
        <taxon>Euarchontoglires</taxon>
        <taxon>Primates</taxon>
        <taxon>Haplorrhini</taxon>
        <taxon>Catarrhini</taxon>
        <taxon>Cercopithecidae</taxon>
        <taxon>Cercopithecinae</taxon>
        <taxon>Papio</taxon>
    </lineage>
</organism>
<keyword evidence="3" id="KW-1185">Reference proteome</keyword>
<dbReference type="GeneTree" id="ENSGT01120000271815"/>
<dbReference type="PRINTS" id="PR02045">
    <property type="entry name" value="F138DOMAIN"/>
</dbReference>
<reference evidence="2 3" key="1">
    <citation type="submission" date="2012-03" db="EMBL/GenBank/DDBJ databases">
        <title>Whole Genome Assembly of Papio anubis.</title>
        <authorList>
            <person name="Liu Y.L."/>
            <person name="Abraham K.A."/>
            <person name="Akbar H.A."/>
            <person name="Ali S.A."/>
            <person name="Anosike U.A."/>
            <person name="Aqrawi P.A."/>
            <person name="Arias F.A."/>
            <person name="Attaway T.A."/>
            <person name="Awwad R.A."/>
            <person name="Babu C.B."/>
            <person name="Bandaranaike D.B."/>
            <person name="Battles P.B."/>
            <person name="Bell A.B."/>
            <person name="Beltran B.B."/>
            <person name="Berhane-Mersha D.B."/>
            <person name="Bess C.B."/>
            <person name="Bickham C.B."/>
            <person name="Bolden T.B."/>
            <person name="Carter K.C."/>
            <person name="Chau D.C."/>
            <person name="Chavez A.C."/>
            <person name="Clerc-Blankenburg K.C."/>
            <person name="Coyle M.C."/>
            <person name="Dao M.D."/>
            <person name="Davila M.L.D."/>
            <person name="Davy-Carroll L.D."/>
            <person name="Denson S.D."/>
            <person name="Dinh H.D."/>
            <person name="Fernandez S.F."/>
            <person name="Fernando P.F."/>
            <person name="Forbes L.F."/>
            <person name="Francis C.F."/>
            <person name="Francisco L.F."/>
            <person name="Fu Q.F."/>
            <person name="Garcia-Iii R.G."/>
            <person name="Garrett T.G."/>
            <person name="Gross S.G."/>
            <person name="Gubbala S.G."/>
            <person name="Hirani K.H."/>
            <person name="Hogues M.H."/>
            <person name="Hollins B.H."/>
            <person name="Jackson L.J."/>
            <person name="Javaid M.J."/>
            <person name="Jhangiani S.J."/>
            <person name="Johnson A.J."/>
            <person name="Johnson B.J."/>
            <person name="Jones J.J."/>
            <person name="Joshi V.J."/>
            <person name="Kalu J.K."/>
            <person name="Khan N.K."/>
            <person name="Korchina V.K."/>
            <person name="Kovar C.K."/>
            <person name="Lago L.L."/>
            <person name="Lara F.L."/>
            <person name="Le T.-K.L."/>
            <person name="Lee S.L."/>
            <person name="Legall-Iii F.L."/>
            <person name="Lemon S.L."/>
            <person name="Liu J.L."/>
            <person name="Liu Y.-S.L."/>
            <person name="Liyanage D.L."/>
            <person name="Lopez J.L."/>
            <person name="Lorensuhewa L.L."/>
            <person name="Mata R.M."/>
            <person name="Mathew T.M."/>
            <person name="Mercado C.M."/>
            <person name="Mercado I.M."/>
            <person name="Morales K.M."/>
            <person name="Morgan M.M."/>
            <person name="Munidasa M.M."/>
            <person name="Ngo D.N."/>
            <person name="Nguyen L.N."/>
            <person name="Nguyen T.N."/>
            <person name="Nguyen N.N."/>
            <person name="Obregon M.O."/>
            <person name="Okwuonu G.O."/>
            <person name="Ongeri F.O."/>
            <person name="Onwere C.O."/>
            <person name="Osifeso I.O."/>
            <person name="Parra A.P."/>
            <person name="Patil S.P."/>
            <person name="Perez A.P."/>
            <person name="Perez Y.P."/>
            <person name="Pham C.P."/>
            <person name="Pu L.-L.P."/>
            <person name="Puazo M.P."/>
            <person name="Quiroz J.Q."/>
            <person name="Rouhana J.R."/>
            <person name="Ruiz M.R."/>
            <person name="Ruiz S.-J.R."/>
            <person name="Saada N.S."/>
            <person name="Santibanez J.S."/>
            <person name="Scheel M.S."/>
            <person name="Schneider B.S."/>
            <person name="Simmons D.S."/>
            <person name="Sisson I.S."/>
            <person name="Tang L.-Y.T."/>
            <person name="Thornton R.T."/>
            <person name="Tisius J.T."/>
            <person name="Toledanes G.T."/>
            <person name="Trejos Z.T."/>
            <person name="Usmani K.U."/>
            <person name="Varghese R.V."/>
            <person name="Vattathil S.V."/>
            <person name="Vee V.V."/>
            <person name="Walker D.W."/>
            <person name="Weissenberger G.W."/>
            <person name="White C.W."/>
            <person name="Williams A.W."/>
            <person name="Woodworth J.W."/>
            <person name="Wright R.W."/>
            <person name="Zhu Y.Z."/>
            <person name="Han Y.H."/>
            <person name="Newsham I.N."/>
            <person name="Nazareth L.N."/>
            <person name="Worley K.W."/>
            <person name="Muzny D.M."/>
            <person name="Rogers J.R."/>
            <person name="Gibbs R.G."/>
        </authorList>
    </citation>
    <scope>NUCLEOTIDE SEQUENCE [LARGE SCALE GENOMIC DNA]</scope>
</reference>
<protein>
    <recommendedName>
        <fullName evidence="4">Secreted protein</fullName>
    </recommendedName>
</protein>
<keyword evidence="1" id="KW-0732">Signal</keyword>
<evidence type="ECO:0000313" key="2">
    <source>
        <dbReference type="Ensembl" id="ENSPANP00000053602.1"/>
    </source>
</evidence>
<dbReference type="PANTHER" id="PTHR12138:SF162">
    <property type="entry name" value="CHROMOSOME UNDETERMINED SCAFFOLD_275, WHOLE GENOME SHOTGUN SEQUENCE"/>
    <property type="match status" value="1"/>
</dbReference>
<feature type="chain" id="PRO_5035186840" description="Secreted protein" evidence="1">
    <location>
        <begin position="24"/>
        <end position="85"/>
    </location>
</feature>
<accession>A0A8I5NG97</accession>